<dbReference type="AlphaFoldDB" id="A0A151B3M8"/>
<dbReference type="InterPro" id="IPR046886">
    <property type="entry name" value="RsmE_MTase_dom"/>
</dbReference>
<comment type="caution">
    <text evidence="15">The sequence shown here is derived from an EMBL/GenBank/DDBJ whole genome shotgun (WGS) entry which is preliminary data.</text>
</comment>
<evidence type="ECO:0000259" key="13">
    <source>
        <dbReference type="Pfam" id="PF04452"/>
    </source>
</evidence>
<dbReference type="PANTHER" id="PTHR30027:SF3">
    <property type="entry name" value="16S RRNA (URACIL(1498)-N(3))-METHYLTRANSFERASE"/>
    <property type="match status" value="1"/>
</dbReference>
<evidence type="ECO:0000256" key="5">
    <source>
        <dbReference type="ARBA" id="ARBA00022490"/>
    </source>
</evidence>
<proteinExistence type="inferred from homology"/>
<dbReference type="Proteomes" id="UP000075531">
    <property type="component" value="Unassembled WGS sequence"/>
</dbReference>
<dbReference type="PATRIC" id="fig|1121338.3.peg.1617"/>
<evidence type="ECO:0000256" key="8">
    <source>
        <dbReference type="ARBA" id="ARBA00022679"/>
    </source>
</evidence>
<dbReference type="RefSeq" id="WP_066825026.1">
    <property type="nucleotide sequence ID" value="NZ_LTBA01000015.1"/>
</dbReference>
<dbReference type="Pfam" id="PF20260">
    <property type="entry name" value="PUA_4"/>
    <property type="match status" value="1"/>
</dbReference>
<comment type="function">
    <text evidence="10 12">Specifically methylates the N3 position of the uracil ring of uridine 1498 (m3U1498) in 16S rRNA. Acts on the fully assembled 30S ribosomal subunit.</text>
</comment>
<evidence type="ECO:0000256" key="4">
    <source>
        <dbReference type="ARBA" id="ARBA00013673"/>
    </source>
</evidence>
<dbReference type="InterPro" id="IPR029026">
    <property type="entry name" value="tRNA_m1G_MTases_N"/>
</dbReference>
<keyword evidence="7 12" id="KW-0489">Methyltransferase</keyword>
<dbReference type="InterPro" id="IPR046887">
    <property type="entry name" value="RsmE_PUA-like"/>
</dbReference>
<sequence>MHKFFVPEDKFYDGFAVIEGDDVKHIYKVLRLGIGEKISINNCNGNEFLGEIVEVNKREVKVNIMKELPLNNESTIGVFLFQGLPKSSKMDLIIQKTTELGIKAINPVSMKRVVANGTKDMKLERWNRIALEACKQSKRSLIPVVNKLCTFEEMISQLKNMDLVVVPYENKKGYGLKRLFNKIDKMNIKNIAIVIGPEGGFEDYEINILESIGAEIVTLGPRILRTETAGFTALSIIMYEIGDLGGNM</sequence>
<dbReference type="SUPFAM" id="SSF88697">
    <property type="entry name" value="PUA domain-like"/>
    <property type="match status" value="1"/>
</dbReference>
<feature type="domain" description="Ribosomal RNA small subunit methyltransferase E methyltransferase" evidence="13">
    <location>
        <begin position="73"/>
        <end position="238"/>
    </location>
</feature>
<dbReference type="CDD" id="cd18084">
    <property type="entry name" value="RsmE-like"/>
    <property type="match status" value="1"/>
</dbReference>
<evidence type="ECO:0000256" key="11">
    <source>
        <dbReference type="ARBA" id="ARBA00047944"/>
    </source>
</evidence>
<evidence type="ECO:0000256" key="3">
    <source>
        <dbReference type="ARBA" id="ARBA00012328"/>
    </source>
</evidence>
<dbReference type="SUPFAM" id="SSF75217">
    <property type="entry name" value="alpha/beta knot"/>
    <property type="match status" value="1"/>
</dbReference>
<comment type="subcellular location">
    <subcellularLocation>
        <location evidence="1 12">Cytoplasm</location>
    </subcellularLocation>
</comment>
<dbReference type="EC" id="2.1.1.193" evidence="3 12"/>
<dbReference type="GO" id="GO:0005737">
    <property type="term" value="C:cytoplasm"/>
    <property type="evidence" value="ECO:0007669"/>
    <property type="project" value="UniProtKB-SubCell"/>
</dbReference>
<comment type="similarity">
    <text evidence="2 12">Belongs to the RNA methyltransferase RsmE family.</text>
</comment>
<evidence type="ECO:0000256" key="9">
    <source>
        <dbReference type="ARBA" id="ARBA00022691"/>
    </source>
</evidence>
<protein>
    <recommendedName>
        <fullName evidence="4 12">Ribosomal RNA small subunit methyltransferase E</fullName>
        <ecNumber evidence="3 12">2.1.1.193</ecNumber>
    </recommendedName>
</protein>
<keyword evidence="9 12" id="KW-0949">S-adenosyl-L-methionine</keyword>
<dbReference type="STRING" id="1121338.CLTEP_15730"/>
<reference evidence="15 16" key="1">
    <citation type="submission" date="2016-02" db="EMBL/GenBank/DDBJ databases">
        <title>Genome sequence of Clostridium tepidiprofundi DSM 19306.</title>
        <authorList>
            <person name="Poehlein A."/>
            <person name="Daniel R."/>
        </authorList>
    </citation>
    <scope>NUCLEOTIDE SEQUENCE [LARGE SCALE GENOMIC DNA]</scope>
    <source>
        <strain evidence="15 16">DSM 19306</strain>
    </source>
</reference>
<evidence type="ECO:0000313" key="16">
    <source>
        <dbReference type="Proteomes" id="UP000075531"/>
    </source>
</evidence>
<dbReference type="GO" id="GO:0070042">
    <property type="term" value="F:rRNA (uridine-N3-)-methyltransferase activity"/>
    <property type="evidence" value="ECO:0007669"/>
    <property type="project" value="TreeGrafter"/>
</dbReference>
<keyword evidence="8 12" id="KW-0808">Transferase</keyword>
<accession>A0A151B3M8</accession>
<dbReference type="EMBL" id="LTBA01000015">
    <property type="protein sequence ID" value="KYH34524.1"/>
    <property type="molecule type" value="Genomic_DNA"/>
</dbReference>
<dbReference type="Gene3D" id="3.40.1280.10">
    <property type="match status" value="1"/>
</dbReference>
<evidence type="ECO:0000256" key="12">
    <source>
        <dbReference type="PIRNR" id="PIRNR015601"/>
    </source>
</evidence>
<gene>
    <name evidence="15" type="primary">rsmE</name>
    <name evidence="15" type="ORF">CLTEP_15730</name>
</gene>
<dbReference type="Gene3D" id="2.40.240.20">
    <property type="entry name" value="Hypothetical PUA domain-like, domain 1"/>
    <property type="match status" value="1"/>
</dbReference>
<keyword evidence="16" id="KW-1185">Reference proteome</keyword>
<evidence type="ECO:0000256" key="6">
    <source>
        <dbReference type="ARBA" id="ARBA00022552"/>
    </source>
</evidence>
<dbReference type="InterPro" id="IPR006700">
    <property type="entry name" value="RsmE"/>
</dbReference>
<dbReference type="InterPro" id="IPR029028">
    <property type="entry name" value="Alpha/beta_knot_MTases"/>
</dbReference>
<dbReference type="OrthoDB" id="9815641at2"/>
<organism evidence="15 16">
    <name type="scientific">Clostridium tepidiprofundi DSM 19306</name>
    <dbReference type="NCBI Taxonomy" id="1121338"/>
    <lineage>
        <taxon>Bacteria</taxon>
        <taxon>Bacillati</taxon>
        <taxon>Bacillota</taxon>
        <taxon>Clostridia</taxon>
        <taxon>Eubacteriales</taxon>
        <taxon>Clostridiaceae</taxon>
        <taxon>Clostridium</taxon>
    </lineage>
</organism>
<keyword evidence="5 12" id="KW-0963">Cytoplasm</keyword>
<keyword evidence="6 12" id="KW-0698">rRNA processing</keyword>
<dbReference type="NCBIfam" id="TIGR00046">
    <property type="entry name" value="RsmE family RNA methyltransferase"/>
    <property type="match status" value="1"/>
</dbReference>
<evidence type="ECO:0000256" key="10">
    <source>
        <dbReference type="ARBA" id="ARBA00025699"/>
    </source>
</evidence>
<dbReference type="Pfam" id="PF04452">
    <property type="entry name" value="Methyltrans_RNA"/>
    <property type="match status" value="1"/>
</dbReference>
<dbReference type="PIRSF" id="PIRSF015601">
    <property type="entry name" value="MTase_slr0722"/>
    <property type="match status" value="1"/>
</dbReference>
<name>A0A151B3M8_9CLOT</name>
<evidence type="ECO:0000259" key="14">
    <source>
        <dbReference type="Pfam" id="PF20260"/>
    </source>
</evidence>
<evidence type="ECO:0000313" key="15">
    <source>
        <dbReference type="EMBL" id="KYH34524.1"/>
    </source>
</evidence>
<feature type="domain" description="Ribosomal RNA small subunit methyltransferase E PUA-like" evidence="14">
    <location>
        <begin position="18"/>
        <end position="64"/>
    </location>
</feature>
<dbReference type="PANTHER" id="PTHR30027">
    <property type="entry name" value="RIBOSOMAL RNA SMALL SUBUNIT METHYLTRANSFERASE E"/>
    <property type="match status" value="1"/>
</dbReference>
<dbReference type="InterPro" id="IPR015947">
    <property type="entry name" value="PUA-like_sf"/>
</dbReference>
<comment type="catalytic activity">
    <reaction evidence="11 12">
        <text>uridine(1498) in 16S rRNA + S-adenosyl-L-methionine = N(3)-methyluridine(1498) in 16S rRNA + S-adenosyl-L-homocysteine + H(+)</text>
        <dbReference type="Rhea" id="RHEA:42920"/>
        <dbReference type="Rhea" id="RHEA-COMP:10283"/>
        <dbReference type="Rhea" id="RHEA-COMP:10284"/>
        <dbReference type="ChEBI" id="CHEBI:15378"/>
        <dbReference type="ChEBI" id="CHEBI:57856"/>
        <dbReference type="ChEBI" id="CHEBI:59789"/>
        <dbReference type="ChEBI" id="CHEBI:65315"/>
        <dbReference type="ChEBI" id="CHEBI:74502"/>
        <dbReference type="EC" id="2.1.1.193"/>
    </reaction>
</comment>
<evidence type="ECO:0000256" key="1">
    <source>
        <dbReference type="ARBA" id="ARBA00004496"/>
    </source>
</evidence>
<evidence type="ECO:0000256" key="7">
    <source>
        <dbReference type="ARBA" id="ARBA00022603"/>
    </source>
</evidence>
<evidence type="ECO:0000256" key="2">
    <source>
        <dbReference type="ARBA" id="ARBA00005528"/>
    </source>
</evidence>
<dbReference type="GO" id="GO:0070475">
    <property type="term" value="P:rRNA base methylation"/>
    <property type="evidence" value="ECO:0007669"/>
    <property type="project" value="TreeGrafter"/>
</dbReference>